<feature type="domain" description="DinB-like" evidence="1">
    <location>
        <begin position="9"/>
        <end position="147"/>
    </location>
</feature>
<dbReference type="Gene3D" id="1.20.120.450">
    <property type="entry name" value="dinb family like domain"/>
    <property type="match status" value="1"/>
</dbReference>
<dbReference type="SUPFAM" id="SSF109854">
    <property type="entry name" value="DinB/YfiT-like putative metalloenzymes"/>
    <property type="match status" value="1"/>
</dbReference>
<evidence type="ECO:0000313" key="2">
    <source>
        <dbReference type="EMBL" id="NCU17931.1"/>
    </source>
</evidence>
<accession>A0ABX0A5Z7</accession>
<sequence>MAELRLFKQYQFFREMTLNELKGVTNEEALIIPEGFSNSILWNAGHILVTSDSIITNGVLGEEYKYKHLQEFFNRGTRPSEWTKEPPNLEEIVKELRDQLKDIEAKYEGKLNSPLENPFSLGVMELETGADYFNFGIIHESLHIGVIKGLKYALKGKK</sequence>
<reference evidence="2 3" key="1">
    <citation type="submission" date="2020-01" db="EMBL/GenBank/DDBJ databases">
        <title>A novel Bacillus sp. from Pasinler.</title>
        <authorList>
            <person name="Adiguzel A."/>
            <person name="Ay H."/>
            <person name="Baltaci M.O."/>
        </authorList>
    </citation>
    <scope>NUCLEOTIDE SEQUENCE [LARGE SCALE GENOMIC DNA]</scope>
    <source>
        <strain evidence="2 3">P1</strain>
    </source>
</reference>
<dbReference type="EMBL" id="JAACYS010000039">
    <property type="protein sequence ID" value="NCU17931.1"/>
    <property type="molecule type" value="Genomic_DNA"/>
</dbReference>
<comment type="caution">
    <text evidence="2">The sequence shown here is derived from an EMBL/GenBank/DDBJ whole genome shotgun (WGS) entry which is preliminary data.</text>
</comment>
<gene>
    <name evidence="2" type="ORF">GW534_09335</name>
</gene>
<dbReference type="InterPro" id="IPR024775">
    <property type="entry name" value="DinB-like"/>
</dbReference>
<evidence type="ECO:0000259" key="1">
    <source>
        <dbReference type="Pfam" id="PF12867"/>
    </source>
</evidence>
<keyword evidence="3" id="KW-1185">Reference proteome</keyword>
<evidence type="ECO:0000313" key="3">
    <source>
        <dbReference type="Proteomes" id="UP000743899"/>
    </source>
</evidence>
<name>A0ABX0A5Z7_9BACI</name>
<dbReference type="Pfam" id="PF12867">
    <property type="entry name" value="DinB_2"/>
    <property type="match status" value="1"/>
</dbReference>
<protein>
    <submittedName>
        <fullName evidence="2">DinB family protein</fullName>
    </submittedName>
</protein>
<dbReference type="InterPro" id="IPR034660">
    <property type="entry name" value="DinB/YfiT-like"/>
</dbReference>
<organism evidence="2 3">
    <name type="scientific">Pallidibacillus pasinlerensis</name>
    <dbReference type="NCBI Taxonomy" id="2703818"/>
    <lineage>
        <taxon>Bacteria</taxon>
        <taxon>Bacillati</taxon>
        <taxon>Bacillota</taxon>
        <taxon>Bacilli</taxon>
        <taxon>Bacillales</taxon>
        <taxon>Bacillaceae</taxon>
        <taxon>Pallidibacillus</taxon>
    </lineage>
</organism>
<dbReference type="Proteomes" id="UP000743899">
    <property type="component" value="Unassembled WGS sequence"/>
</dbReference>
<dbReference type="RefSeq" id="WP_161920760.1">
    <property type="nucleotide sequence ID" value="NZ_JAACYS010000039.1"/>
</dbReference>
<proteinExistence type="predicted"/>